<keyword evidence="5 9" id="KW-1133">Transmembrane helix</keyword>
<feature type="transmembrane region" description="Helical" evidence="9">
    <location>
        <begin position="161"/>
        <end position="181"/>
    </location>
</feature>
<feature type="transmembrane region" description="Helical" evidence="9">
    <location>
        <begin position="232"/>
        <end position="253"/>
    </location>
</feature>
<dbReference type="EC" id="2.5.1.141" evidence="9"/>
<comment type="miscellaneous">
    <text evidence="9">Carbon 2 of the heme B porphyrin ring is defined according to the Fischer nomenclature.</text>
</comment>
<dbReference type="PANTHER" id="PTHR43448:SF2">
    <property type="entry name" value="PROTOHEME IX FARNESYLTRANSFERASE, MITOCHONDRIAL"/>
    <property type="match status" value="1"/>
</dbReference>
<dbReference type="EMBL" id="BAABBP010000047">
    <property type="protein sequence ID" value="GAA4005865.1"/>
    <property type="molecule type" value="Genomic_DNA"/>
</dbReference>
<feature type="transmembrane region" description="Helical" evidence="9">
    <location>
        <begin position="107"/>
        <end position="129"/>
    </location>
</feature>
<evidence type="ECO:0000256" key="7">
    <source>
        <dbReference type="ARBA" id="ARBA00023136"/>
    </source>
</evidence>
<feature type="transmembrane region" description="Helical" evidence="9">
    <location>
        <begin position="187"/>
        <end position="211"/>
    </location>
</feature>
<comment type="catalytic activity">
    <reaction evidence="8 9">
        <text>heme b + (2E,6E)-farnesyl diphosphate + H2O = Fe(II)-heme o + diphosphate</text>
        <dbReference type="Rhea" id="RHEA:28070"/>
        <dbReference type="ChEBI" id="CHEBI:15377"/>
        <dbReference type="ChEBI" id="CHEBI:33019"/>
        <dbReference type="ChEBI" id="CHEBI:60344"/>
        <dbReference type="ChEBI" id="CHEBI:60530"/>
        <dbReference type="ChEBI" id="CHEBI:175763"/>
        <dbReference type="EC" id="2.5.1.141"/>
    </reaction>
</comment>
<keyword evidence="4 9" id="KW-0812">Transmembrane</keyword>
<evidence type="ECO:0000313" key="11">
    <source>
        <dbReference type="Proteomes" id="UP001501627"/>
    </source>
</evidence>
<reference evidence="11" key="1">
    <citation type="journal article" date="2019" name="Int. J. Syst. Evol. Microbiol.">
        <title>The Global Catalogue of Microorganisms (GCM) 10K type strain sequencing project: providing services to taxonomists for standard genome sequencing and annotation.</title>
        <authorList>
            <consortium name="The Broad Institute Genomics Platform"/>
            <consortium name="The Broad Institute Genome Sequencing Center for Infectious Disease"/>
            <person name="Wu L."/>
            <person name="Ma J."/>
        </authorList>
    </citation>
    <scope>NUCLEOTIDE SEQUENCE [LARGE SCALE GENOMIC DNA]</scope>
    <source>
        <strain evidence="11">JCM 17561</strain>
    </source>
</reference>
<feature type="transmembrane region" description="Helical" evidence="9">
    <location>
        <begin position="135"/>
        <end position="154"/>
    </location>
</feature>
<comment type="caution">
    <text evidence="10">The sequence shown here is derived from an EMBL/GenBank/DDBJ whole genome shotgun (WGS) entry which is preliminary data.</text>
</comment>
<evidence type="ECO:0000313" key="10">
    <source>
        <dbReference type="EMBL" id="GAA4005865.1"/>
    </source>
</evidence>
<evidence type="ECO:0000256" key="4">
    <source>
        <dbReference type="ARBA" id="ARBA00022692"/>
    </source>
</evidence>
<dbReference type="Proteomes" id="UP001501627">
    <property type="component" value="Unassembled WGS sequence"/>
</dbReference>
<proteinExistence type="inferred from homology"/>
<evidence type="ECO:0000256" key="8">
    <source>
        <dbReference type="ARBA" id="ARBA00047690"/>
    </source>
</evidence>
<evidence type="ECO:0000256" key="2">
    <source>
        <dbReference type="ARBA" id="ARBA00022475"/>
    </source>
</evidence>
<dbReference type="InterPro" id="IPR044878">
    <property type="entry name" value="UbiA_sf"/>
</dbReference>
<keyword evidence="3 9" id="KW-0808">Transferase</keyword>
<keyword evidence="6 9" id="KW-0350">Heme biosynthesis</keyword>
<dbReference type="InterPro" id="IPR000537">
    <property type="entry name" value="UbiA_prenyltransferase"/>
</dbReference>
<evidence type="ECO:0000256" key="1">
    <source>
        <dbReference type="ARBA" id="ARBA00004141"/>
    </source>
</evidence>
<comment type="pathway">
    <text evidence="9">Porphyrin-containing compound metabolism; heme O biosynthesis; heme O from protoheme: step 1/1.</text>
</comment>
<dbReference type="PANTHER" id="PTHR43448">
    <property type="entry name" value="PROTOHEME IX FARNESYLTRANSFERASE, MITOCHONDRIAL"/>
    <property type="match status" value="1"/>
</dbReference>
<feature type="transmembrane region" description="Helical" evidence="9">
    <location>
        <begin position="290"/>
        <end position="310"/>
    </location>
</feature>
<accession>A0ABP7S3B5</accession>
<gene>
    <name evidence="9" type="primary">ctaB</name>
    <name evidence="10" type="ORF">GCM10022279_32380</name>
</gene>
<evidence type="ECO:0000256" key="5">
    <source>
        <dbReference type="ARBA" id="ARBA00022989"/>
    </source>
</evidence>
<keyword evidence="7 9" id="KW-0472">Membrane</keyword>
<sequence length="311" mass="33004">MGPELIEEKVRAMHTTSMQATGRGMVQVTRDVISLFKLRIGVLIMITALVGMAITPGPSVTWLQVLVLALSVLTASASAGAFNQYVEYQSDRLMKRTARRAFVTGALPHHPGWLALMALMLAAAVTAAWTAFNGAAALHVFLGAFFYGVVYTLWLKRRTSMNIVIGGLAGSFAVLAGAAAVDPGISPLPWLLALVLFLWTPPHFWSLAIANSDDYAKAGVPMLPVVVGPQRAAQAVLISTVALFVASLLPLLYGAGWVYALGALAGGLHFVHKSWLLVRNPVRATAMASFFASLIQLSVLLAAASIDAAIR</sequence>
<dbReference type="Gene3D" id="1.10.357.140">
    <property type="entry name" value="UbiA prenyltransferase"/>
    <property type="match status" value="1"/>
</dbReference>
<organism evidence="10 11">
    <name type="scientific">Comamonas faecalis</name>
    <dbReference type="NCBI Taxonomy" id="1387849"/>
    <lineage>
        <taxon>Bacteria</taxon>
        <taxon>Pseudomonadati</taxon>
        <taxon>Pseudomonadota</taxon>
        <taxon>Betaproteobacteria</taxon>
        <taxon>Burkholderiales</taxon>
        <taxon>Comamonadaceae</taxon>
        <taxon>Comamonas</taxon>
    </lineage>
</organism>
<feature type="transmembrane region" description="Helical" evidence="9">
    <location>
        <begin position="35"/>
        <end position="55"/>
    </location>
</feature>
<evidence type="ECO:0000256" key="6">
    <source>
        <dbReference type="ARBA" id="ARBA00023133"/>
    </source>
</evidence>
<dbReference type="InterPro" id="IPR006369">
    <property type="entry name" value="Protohaem_IX_farnesylTrfase"/>
</dbReference>
<name>A0ABP7S3B5_9BURK</name>
<comment type="function">
    <text evidence="9">Converts heme B (protoheme IX) to heme O by substitution of the vinyl group on carbon 2 of heme B porphyrin ring with a hydroxyethyl farnesyl side group.</text>
</comment>
<dbReference type="HAMAP" id="MF_00154">
    <property type="entry name" value="CyoE_CtaB"/>
    <property type="match status" value="1"/>
</dbReference>
<evidence type="ECO:0000256" key="9">
    <source>
        <dbReference type="HAMAP-Rule" id="MF_00154"/>
    </source>
</evidence>
<dbReference type="Pfam" id="PF01040">
    <property type="entry name" value="UbiA"/>
    <property type="match status" value="1"/>
</dbReference>
<evidence type="ECO:0000256" key="3">
    <source>
        <dbReference type="ARBA" id="ARBA00022679"/>
    </source>
</evidence>
<keyword evidence="2 9" id="KW-1003">Cell membrane</keyword>
<dbReference type="NCBIfam" id="TIGR01473">
    <property type="entry name" value="cyoE_ctaB"/>
    <property type="match status" value="1"/>
</dbReference>
<dbReference type="CDD" id="cd13957">
    <property type="entry name" value="PT_UbiA_Cox10"/>
    <property type="match status" value="1"/>
</dbReference>
<comment type="similarity">
    <text evidence="9">Belongs to the UbiA prenyltransferase family. Protoheme IX farnesyltransferase subfamily.</text>
</comment>
<protein>
    <recommendedName>
        <fullName evidence="9">Protoheme IX farnesyltransferase</fullName>
        <ecNumber evidence="9">2.5.1.141</ecNumber>
    </recommendedName>
    <alternativeName>
        <fullName evidence="9">Heme B farnesyltransferase</fullName>
    </alternativeName>
    <alternativeName>
        <fullName evidence="9">Heme O synthase</fullName>
    </alternativeName>
</protein>
<comment type="subcellular location">
    <subcellularLocation>
        <location evidence="9">Cell membrane</location>
        <topology evidence="9">Multi-pass membrane protein</topology>
    </subcellularLocation>
    <subcellularLocation>
        <location evidence="1">Membrane</location>
        <topology evidence="1">Multi-pass membrane protein</topology>
    </subcellularLocation>
</comment>
<keyword evidence="11" id="KW-1185">Reference proteome</keyword>
<feature type="transmembrane region" description="Helical" evidence="9">
    <location>
        <begin position="61"/>
        <end position="86"/>
    </location>
</feature>